<accession>A0ABY5ZIW9</accession>
<reference evidence="2" key="1">
    <citation type="journal article" date="2022" name="Environ. Microbiol.">
        <title>Geoalkalibacter halelectricus SAP #1 sp. nov. possessing extracellular electron transfer and mineral#reducing capabilities from a haloalkaline environment.</title>
        <authorList>
            <person name="Yadav S."/>
            <person name="Singh R."/>
            <person name="Sundharam S.S."/>
            <person name="Chaudhary S."/>
            <person name="Krishnamurthi S."/>
            <person name="Patil S.A."/>
        </authorList>
    </citation>
    <scope>NUCLEOTIDE SEQUENCE</scope>
    <source>
        <strain evidence="2">SAP-1</strain>
    </source>
</reference>
<dbReference type="InterPro" id="IPR007272">
    <property type="entry name" value="Sulf_transp_TsuA/YedE"/>
</dbReference>
<keyword evidence="1" id="KW-1133">Transmembrane helix</keyword>
<feature type="transmembrane region" description="Helical" evidence="1">
    <location>
        <begin position="299"/>
        <end position="320"/>
    </location>
</feature>
<keyword evidence="3" id="KW-1185">Reference proteome</keyword>
<keyword evidence="1" id="KW-0812">Transmembrane</keyword>
<feature type="transmembrane region" description="Helical" evidence="1">
    <location>
        <begin position="159"/>
        <end position="178"/>
    </location>
</feature>
<dbReference type="NCBIfam" id="TIGR04112">
    <property type="entry name" value="seleno_YedE"/>
    <property type="match status" value="1"/>
</dbReference>
<dbReference type="Proteomes" id="UP001060414">
    <property type="component" value="Chromosome"/>
</dbReference>
<dbReference type="Pfam" id="PF04143">
    <property type="entry name" value="Sulf_transp"/>
    <property type="match status" value="1"/>
</dbReference>
<feature type="transmembrane region" description="Helical" evidence="1">
    <location>
        <begin position="326"/>
        <end position="348"/>
    </location>
</feature>
<proteinExistence type="predicted"/>
<keyword evidence="1" id="KW-0472">Membrane</keyword>
<dbReference type="RefSeq" id="WP_260746902.1">
    <property type="nucleotide sequence ID" value="NZ_CP092109.1"/>
</dbReference>
<protein>
    <submittedName>
        <fullName evidence="2">YedE-related selenium metabolism membrane protein</fullName>
    </submittedName>
</protein>
<feature type="transmembrane region" description="Helical" evidence="1">
    <location>
        <begin position="266"/>
        <end position="287"/>
    </location>
</feature>
<feature type="transmembrane region" description="Helical" evidence="1">
    <location>
        <begin position="190"/>
        <end position="207"/>
    </location>
</feature>
<sequence length="353" mass="36636">MLKQREFWLVMAASLSLGVFGVLLAVWGNPENSGICVSCFLENSAGALGLHGNERMQYLRPELIGFVLGAMGSSLAFREFRSRGGSAPMGRLLAGFFLIVGCAVFIGCPIKLFLRLTAGDLTALLAFVGLAGGVWLGLRSLAAGVHFGAATPQKGGAGWVVPGLFVLLLVFLLAQPSFVLFSNRGSAAEHAPLLVSLGVGLLVGVLAQRSRFCITGGLRDGLLMGLRAPLFWGLMVFVVAAALANLSVGRFEPGLYGQPGAHLDHVWSILGMALVGWVSVLIGGCPFRQLIKSGEGDADAGLVVVGMLAGAALVQGWGLAGTAAGVPFYGKVAVVIGFGLVFVTGLVMRERPA</sequence>
<organism evidence="2 3">
    <name type="scientific">Geoalkalibacter halelectricus</name>
    <dbReference type="NCBI Taxonomy" id="2847045"/>
    <lineage>
        <taxon>Bacteria</taxon>
        <taxon>Pseudomonadati</taxon>
        <taxon>Thermodesulfobacteriota</taxon>
        <taxon>Desulfuromonadia</taxon>
        <taxon>Desulfuromonadales</taxon>
        <taxon>Geoalkalibacteraceae</taxon>
        <taxon>Geoalkalibacter</taxon>
    </lineage>
</organism>
<name>A0ABY5ZIW9_9BACT</name>
<gene>
    <name evidence="2" type="ORF">L9S41_12775</name>
</gene>
<feature type="transmembrane region" description="Helical" evidence="1">
    <location>
        <begin position="7"/>
        <end position="27"/>
    </location>
</feature>
<dbReference type="EMBL" id="CP092109">
    <property type="protein sequence ID" value="UWZ78548.1"/>
    <property type="molecule type" value="Genomic_DNA"/>
</dbReference>
<evidence type="ECO:0000256" key="1">
    <source>
        <dbReference type="SAM" id="Phobius"/>
    </source>
</evidence>
<evidence type="ECO:0000313" key="3">
    <source>
        <dbReference type="Proteomes" id="UP001060414"/>
    </source>
</evidence>
<feature type="transmembrane region" description="Helical" evidence="1">
    <location>
        <begin position="92"/>
        <end position="114"/>
    </location>
</feature>
<dbReference type="InterPro" id="IPR026366">
    <property type="entry name" value="Seleno_YedE"/>
</dbReference>
<feature type="transmembrane region" description="Helical" evidence="1">
    <location>
        <begin position="63"/>
        <end position="80"/>
    </location>
</feature>
<feature type="transmembrane region" description="Helical" evidence="1">
    <location>
        <begin position="228"/>
        <end position="246"/>
    </location>
</feature>
<evidence type="ECO:0000313" key="2">
    <source>
        <dbReference type="EMBL" id="UWZ78548.1"/>
    </source>
</evidence>
<feature type="transmembrane region" description="Helical" evidence="1">
    <location>
        <begin position="120"/>
        <end position="138"/>
    </location>
</feature>